<gene>
    <name evidence="2" type="ORF">D4764_01G0010720</name>
</gene>
<feature type="compositionally biased region" description="Basic and acidic residues" evidence="1">
    <location>
        <begin position="47"/>
        <end position="67"/>
    </location>
</feature>
<proteinExistence type="predicted"/>
<protein>
    <submittedName>
        <fullName evidence="2">Uncharacterized protein</fullName>
    </submittedName>
</protein>
<evidence type="ECO:0000256" key="1">
    <source>
        <dbReference type="SAM" id="MobiDB-lite"/>
    </source>
</evidence>
<evidence type="ECO:0000313" key="3">
    <source>
        <dbReference type="Proteomes" id="UP000324091"/>
    </source>
</evidence>
<dbReference type="EMBL" id="RHFK02000001">
    <property type="protein sequence ID" value="TWW81257.1"/>
    <property type="molecule type" value="Genomic_DNA"/>
</dbReference>
<name>A0A5C6PS89_9TELE</name>
<sequence>MTAAATSSGLSLEREEVTMGILYGEGGDVAADDTEEATTLTWAAGGVERDESKKKTEHRTERRGHVT</sequence>
<reference evidence="2 3" key="1">
    <citation type="submission" date="2019-04" db="EMBL/GenBank/DDBJ databases">
        <title>Chromosome genome assembly for Takifugu flavidus.</title>
        <authorList>
            <person name="Xiao S."/>
        </authorList>
    </citation>
    <scope>NUCLEOTIDE SEQUENCE [LARGE SCALE GENOMIC DNA]</scope>
    <source>
        <strain evidence="2">HTHZ2018</strain>
        <tissue evidence="2">Muscle</tissue>
    </source>
</reference>
<comment type="caution">
    <text evidence="2">The sequence shown here is derived from an EMBL/GenBank/DDBJ whole genome shotgun (WGS) entry which is preliminary data.</text>
</comment>
<dbReference type="Proteomes" id="UP000324091">
    <property type="component" value="Chromosome 1"/>
</dbReference>
<keyword evidence="3" id="KW-1185">Reference proteome</keyword>
<feature type="region of interest" description="Disordered" evidence="1">
    <location>
        <begin position="43"/>
        <end position="67"/>
    </location>
</feature>
<dbReference type="AlphaFoldDB" id="A0A5C6PS89"/>
<evidence type="ECO:0000313" key="2">
    <source>
        <dbReference type="EMBL" id="TWW81257.1"/>
    </source>
</evidence>
<organism evidence="2 3">
    <name type="scientific">Takifugu flavidus</name>
    <name type="common">sansaifugu</name>
    <dbReference type="NCBI Taxonomy" id="433684"/>
    <lineage>
        <taxon>Eukaryota</taxon>
        <taxon>Metazoa</taxon>
        <taxon>Chordata</taxon>
        <taxon>Craniata</taxon>
        <taxon>Vertebrata</taxon>
        <taxon>Euteleostomi</taxon>
        <taxon>Actinopterygii</taxon>
        <taxon>Neopterygii</taxon>
        <taxon>Teleostei</taxon>
        <taxon>Neoteleostei</taxon>
        <taxon>Acanthomorphata</taxon>
        <taxon>Eupercaria</taxon>
        <taxon>Tetraodontiformes</taxon>
        <taxon>Tetradontoidea</taxon>
        <taxon>Tetraodontidae</taxon>
        <taxon>Takifugu</taxon>
    </lineage>
</organism>
<accession>A0A5C6PS89</accession>